<dbReference type="InterPro" id="IPR002104">
    <property type="entry name" value="Integrase_catalytic"/>
</dbReference>
<evidence type="ECO:0000259" key="5">
    <source>
        <dbReference type="Pfam" id="PF00589"/>
    </source>
</evidence>
<comment type="similarity">
    <text evidence="1">Belongs to the 'phage' integrase family.</text>
</comment>
<dbReference type="EMBL" id="AMRV01000003">
    <property type="protein sequence ID" value="EMD83309.1"/>
    <property type="molecule type" value="Genomic_DNA"/>
</dbReference>
<keyword evidence="3" id="KW-0238">DNA-binding</keyword>
<evidence type="ECO:0000259" key="6">
    <source>
        <dbReference type="Pfam" id="PF20172"/>
    </source>
</evidence>
<comment type="caution">
    <text evidence="7">The sequence shown here is derived from an EMBL/GenBank/DDBJ whole genome shotgun (WGS) entry which is preliminary data.</text>
</comment>
<evidence type="ECO:0000256" key="2">
    <source>
        <dbReference type="ARBA" id="ARBA00022908"/>
    </source>
</evidence>
<keyword evidence="2" id="KW-0229">DNA integration</keyword>
<feature type="domain" description="DUF6538" evidence="6">
    <location>
        <begin position="11"/>
        <end position="65"/>
    </location>
</feature>
<dbReference type="PANTHER" id="PTHR30349">
    <property type="entry name" value="PHAGE INTEGRASE-RELATED"/>
    <property type="match status" value="1"/>
</dbReference>
<reference evidence="7 8" key="1">
    <citation type="journal article" date="2013" name="Genome Announc.">
        <title>Draft Genome Sequence of Strain JLT2015T, Belonging to the Family Sphingomonadaceae of the Alphaproteobacteria.</title>
        <authorList>
            <person name="Tang K."/>
            <person name="Liu K."/>
            <person name="Li S."/>
            <person name="Jiao N."/>
        </authorList>
    </citation>
    <scope>NUCLEOTIDE SEQUENCE [LARGE SCALE GENOMIC DNA]</scope>
    <source>
        <strain evidence="7 8">JLT2015</strain>
    </source>
</reference>
<dbReference type="InterPro" id="IPR010998">
    <property type="entry name" value="Integrase_recombinase_N"/>
</dbReference>
<dbReference type="GO" id="GO:0003677">
    <property type="term" value="F:DNA binding"/>
    <property type="evidence" value="ECO:0007669"/>
    <property type="project" value="UniProtKB-KW"/>
</dbReference>
<dbReference type="InterPro" id="IPR011010">
    <property type="entry name" value="DNA_brk_join_enz"/>
</dbReference>
<organism evidence="7 8">
    <name type="scientific">Pacificimonas flava</name>
    <dbReference type="NCBI Taxonomy" id="1234595"/>
    <lineage>
        <taxon>Bacteria</taxon>
        <taxon>Pseudomonadati</taxon>
        <taxon>Pseudomonadota</taxon>
        <taxon>Alphaproteobacteria</taxon>
        <taxon>Sphingomonadales</taxon>
        <taxon>Sphingosinicellaceae</taxon>
        <taxon>Pacificimonas</taxon>
    </lineage>
</organism>
<keyword evidence="4" id="KW-0233">DNA recombination</keyword>
<accession>M2T9Q5</accession>
<protein>
    <submittedName>
        <fullName evidence="7">Integrase</fullName>
    </submittedName>
</protein>
<dbReference type="GO" id="GO:0006310">
    <property type="term" value="P:DNA recombination"/>
    <property type="evidence" value="ECO:0007669"/>
    <property type="project" value="UniProtKB-KW"/>
</dbReference>
<dbReference type="CDD" id="cd01184">
    <property type="entry name" value="INT_C_like_1"/>
    <property type="match status" value="1"/>
</dbReference>
<dbReference type="RefSeq" id="WP_008600932.1">
    <property type="nucleotide sequence ID" value="NZ_AMRV01000003.1"/>
</dbReference>
<dbReference type="Pfam" id="PF20172">
    <property type="entry name" value="DUF6538"/>
    <property type="match status" value="1"/>
</dbReference>
<keyword evidence="8" id="KW-1185">Reference proteome</keyword>
<evidence type="ECO:0000256" key="4">
    <source>
        <dbReference type="ARBA" id="ARBA00023172"/>
    </source>
</evidence>
<dbReference type="SUPFAM" id="SSF56349">
    <property type="entry name" value="DNA breaking-rejoining enzymes"/>
    <property type="match status" value="1"/>
</dbReference>
<dbReference type="Pfam" id="PF00589">
    <property type="entry name" value="Phage_integrase"/>
    <property type="match status" value="1"/>
</dbReference>
<evidence type="ECO:0000256" key="1">
    <source>
        <dbReference type="ARBA" id="ARBA00008857"/>
    </source>
</evidence>
<dbReference type="Gene3D" id="1.10.150.130">
    <property type="match status" value="1"/>
</dbReference>
<proteinExistence type="inferred from homology"/>
<name>M2T9Q5_9SPHN</name>
<dbReference type="InterPro" id="IPR050090">
    <property type="entry name" value="Tyrosine_recombinase_XerCD"/>
</dbReference>
<dbReference type="Gene3D" id="1.10.443.10">
    <property type="entry name" value="Intergrase catalytic core"/>
    <property type="match status" value="1"/>
</dbReference>
<evidence type="ECO:0000313" key="7">
    <source>
        <dbReference type="EMBL" id="EMD83309.1"/>
    </source>
</evidence>
<dbReference type="Proteomes" id="UP000011717">
    <property type="component" value="Unassembled WGS sequence"/>
</dbReference>
<sequence length="647" mass="73284">MNTRLVSPWKRPNSSFFWFRMVVPPRYRAAVGKREIKQSLQTADIGEARRLCAINQSKWLARFEAIDANIEVDAGRRAREIVNSHFQAESERHGGLDKVVSYELECAAVTEKAMIPCLCAEDLGLPPGTSHPLLDGSYPHYLEKEERDAIFLRQAQLRGTAAILPGLEAVKRARSIEAWHIATNFLSDALEAAGLEIDADERLFAIAAEHYLRRLAEHPLPDLESLKTAFPLPAFIQPTASTTRKEYETVKRTSPRAVPETTIPNSELRERILGQTGNARTLSEVFEAWTAEQPSESRKLCDEWGVAIRRFIELFGDRDVSQITTDMIVDYREAMRRLPSRPRRAVGQLPLLEQIDVARRDGLRCLSGATVGKLVSGIRVTLAYACDPLRLISTNPAAAVSVTDATSDTDARLAFEPDELASIYSSSLITDPESKLSDTEFWLLVLAPLTGFRIEEMAKLRPHNIRCERGIWYVRIERDSRRKRREQTDAGEASKRSKTRAAYRDVPIHWILVEAGFVTFVENQRKREREWLFNDLVADQYGNRSKAVSRRLIRRIRKLGIEDEEKVFHSFRHSMKRACRHTSMKEEIADLLTGHAPVSVGRKYGAGAALDVLHECVNMIEYDTVCWDRVISAAKQRQAKQLSPSLA</sequence>
<evidence type="ECO:0000256" key="3">
    <source>
        <dbReference type="ARBA" id="ARBA00023125"/>
    </source>
</evidence>
<dbReference type="GO" id="GO:0015074">
    <property type="term" value="P:DNA integration"/>
    <property type="evidence" value="ECO:0007669"/>
    <property type="project" value="UniProtKB-KW"/>
</dbReference>
<dbReference type="InterPro" id="IPR046668">
    <property type="entry name" value="DUF6538"/>
</dbReference>
<dbReference type="AlphaFoldDB" id="M2T9Q5"/>
<evidence type="ECO:0000313" key="8">
    <source>
        <dbReference type="Proteomes" id="UP000011717"/>
    </source>
</evidence>
<dbReference type="OrthoDB" id="9784724at2"/>
<feature type="domain" description="Tyr recombinase" evidence="5">
    <location>
        <begin position="443"/>
        <end position="604"/>
    </location>
</feature>
<dbReference type="PANTHER" id="PTHR30349:SF41">
    <property type="entry name" value="INTEGRASE_RECOMBINASE PROTEIN MJ0367-RELATED"/>
    <property type="match status" value="1"/>
</dbReference>
<gene>
    <name evidence="7" type="ORF">C725_1210</name>
</gene>
<dbReference type="InterPro" id="IPR013762">
    <property type="entry name" value="Integrase-like_cat_sf"/>
</dbReference>